<dbReference type="SUPFAM" id="SSF48208">
    <property type="entry name" value="Six-hairpin glycosidases"/>
    <property type="match status" value="1"/>
</dbReference>
<protein>
    <submittedName>
        <fullName evidence="3">Mannose-6-phosphate isomerase</fullName>
    </submittedName>
</protein>
<dbReference type="GO" id="GO:0005975">
    <property type="term" value="P:carbohydrate metabolic process"/>
    <property type="evidence" value="ECO:0007669"/>
    <property type="project" value="InterPro"/>
</dbReference>
<organism evidence="3 4">
    <name type="scientific">Vibrio hangzhouensis</name>
    <dbReference type="NCBI Taxonomy" id="462991"/>
    <lineage>
        <taxon>Bacteria</taxon>
        <taxon>Pseudomonadati</taxon>
        <taxon>Pseudomonadota</taxon>
        <taxon>Gammaproteobacteria</taxon>
        <taxon>Vibrionales</taxon>
        <taxon>Vibrionaceae</taxon>
        <taxon>Vibrio</taxon>
    </lineage>
</organism>
<accession>A0A1H5T4M1</accession>
<dbReference type="InterPro" id="IPR010819">
    <property type="entry name" value="AGE/CE"/>
</dbReference>
<evidence type="ECO:0000313" key="3">
    <source>
        <dbReference type="EMBL" id="SEF57715.1"/>
    </source>
</evidence>
<dbReference type="Gene3D" id="1.50.10.10">
    <property type="match status" value="1"/>
</dbReference>
<name>A0A1H5T4M1_9VIBR</name>
<evidence type="ECO:0000313" key="4">
    <source>
        <dbReference type="Proteomes" id="UP000236721"/>
    </source>
</evidence>
<reference evidence="4" key="1">
    <citation type="submission" date="2016-10" db="EMBL/GenBank/DDBJ databases">
        <authorList>
            <person name="Varghese N."/>
            <person name="Submissions S."/>
        </authorList>
    </citation>
    <scope>NUCLEOTIDE SEQUENCE [LARGE SCALE GENOMIC DNA]</scope>
    <source>
        <strain evidence="4">CGMCC 1.7062</strain>
    </source>
</reference>
<dbReference type="Proteomes" id="UP000236721">
    <property type="component" value="Unassembled WGS sequence"/>
</dbReference>
<keyword evidence="4" id="KW-1185">Reference proteome</keyword>
<evidence type="ECO:0000256" key="2">
    <source>
        <dbReference type="ARBA" id="ARBA00023235"/>
    </source>
</evidence>
<dbReference type="PANTHER" id="PTHR15108">
    <property type="entry name" value="N-ACYLGLUCOSAMINE-2-EPIMERASE"/>
    <property type="match status" value="1"/>
</dbReference>
<dbReference type="EMBL" id="FNVG01000002">
    <property type="protein sequence ID" value="SEF57715.1"/>
    <property type="molecule type" value="Genomic_DNA"/>
</dbReference>
<dbReference type="Pfam" id="PF07221">
    <property type="entry name" value="GlcNAc_2-epim"/>
    <property type="match status" value="1"/>
</dbReference>
<evidence type="ECO:0000256" key="1">
    <source>
        <dbReference type="ARBA" id="ARBA00008558"/>
    </source>
</evidence>
<gene>
    <name evidence="3" type="ORF">SAMN04488244_102123</name>
</gene>
<dbReference type="InterPro" id="IPR008928">
    <property type="entry name" value="6-hairpin_glycosidase_sf"/>
</dbReference>
<sequence>MDSLTFQIARCQHWLTQHALPRWQKTQSNQNGIFAEGLLFDEQEFSNELLRFRVQPRQVYVFAHATELDLIDGRDQVCAAIEKGFAHFGSPTSGYRFALCKSDDNKGDAINLYEQAFALLGFAWHYKLAADESSLATMEAIYQHISTHLWDIKYNGFFLTEGNEVSKGQNPHMHLFEALMVSYEHTDNPVWIERATQIYQLFQTHFLQSDHLAEFFQADFSLDLETGTHIDPGHHYEWIWLLNHYQKLTGVNVDKTVDALYRFAQQYGHNDNGLVRDEIYANGKPLRSTSRLWCQTEYLKACIALWERSPSDARRAAVSQAVEHIFVYYLNPALPGLWVDQVDSTGEPLNEHSPASSFYHLFLAFSELVRIANKD</sequence>
<dbReference type="RefSeq" id="WP_103878734.1">
    <property type="nucleotide sequence ID" value="NZ_FNVG01000002.1"/>
</dbReference>
<dbReference type="OrthoDB" id="9806359at2"/>
<proteinExistence type="inferred from homology"/>
<comment type="similarity">
    <text evidence="1">Belongs to the N-acylglucosamine 2-epimerase family.</text>
</comment>
<dbReference type="GO" id="GO:0016853">
    <property type="term" value="F:isomerase activity"/>
    <property type="evidence" value="ECO:0007669"/>
    <property type="project" value="UniProtKB-KW"/>
</dbReference>
<dbReference type="AlphaFoldDB" id="A0A1H5T4M1"/>
<dbReference type="InterPro" id="IPR012341">
    <property type="entry name" value="6hp_glycosidase-like_sf"/>
</dbReference>
<keyword evidence="2 3" id="KW-0413">Isomerase</keyword>